<dbReference type="GO" id="GO:0003735">
    <property type="term" value="F:structural constituent of ribosome"/>
    <property type="evidence" value="ECO:0007669"/>
    <property type="project" value="InterPro"/>
</dbReference>
<dbReference type="PANTHER" id="PTHR21109:SF0">
    <property type="entry name" value="SMALL RIBOSOMAL SUBUNIT PROTEIN BS21M"/>
    <property type="match status" value="1"/>
</dbReference>
<sequence length="106" mass="12000">MFVTLTASKIAAVPYHSFVAGRGVGTCAPTCQRPASDTSIEMRVRVLVNPGEPVDSALRRFKKEVVKAGILQEVKRRQFFESNTEKRLRRTALQKQRARQATQRNR</sequence>
<dbReference type="GO" id="GO:0006412">
    <property type="term" value="P:translation"/>
    <property type="evidence" value="ECO:0007669"/>
    <property type="project" value="InterPro"/>
</dbReference>
<evidence type="ECO:0000256" key="3">
    <source>
        <dbReference type="ARBA" id="ARBA00023274"/>
    </source>
</evidence>
<dbReference type="GO" id="GO:0005840">
    <property type="term" value="C:ribosome"/>
    <property type="evidence" value="ECO:0007669"/>
    <property type="project" value="UniProtKB-KW"/>
</dbReference>
<organism evidence="5 6">
    <name type="scientific">Cyanidioschyzon merolae (strain NIES-3377 / 10D)</name>
    <name type="common">Unicellular red alga</name>
    <dbReference type="NCBI Taxonomy" id="280699"/>
    <lineage>
        <taxon>Eukaryota</taxon>
        <taxon>Rhodophyta</taxon>
        <taxon>Bangiophyceae</taxon>
        <taxon>Cyanidiales</taxon>
        <taxon>Cyanidiaceae</taxon>
        <taxon>Cyanidioschyzon</taxon>
    </lineage>
</organism>
<protein>
    <submittedName>
        <fullName evidence="5">Chloroplast ribosomal protein S21</fullName>
    </submittedName>
</protein>
<dbReference type="NCBIfam" id="TIGR00030">
    <property type="entry name" value="S21p"/>
    <property type="match status" value="1"/>
</dbReference>
<dbReference type="HOGENOM" id="CLU_2226974_0_0_1"/>
<dbReference type="InterPro" id="IPR001911">
    <property type="entry name" value="Ribosomal_bS21"/>
</dbReference>
<dbReference type="HAMAP" id="MF_00358">
    <property type="entry name" value="Ribosomal_bS21"/>
    <property type="match status" value="1"/>
</dbReference>
<keyword evidence="6" id="KW-1185">Reference proteome</keyword>
<dbReference type="InterPro" id="IPR018278">
    <property type="entry name" value="Ribosomal_bS21_CS"/>
</dbReference>
<dbReference type="PRINTS" id="PR00976">
    <property type="entry name" value="RIBOSOMALS21"/>
</dbReference>
<comment type="similarity">
    <text evidence="1">Belongs to the bacterial ribosomal protein bS21 family.</text>
</comment>
<dbReference type="Gene3D" id="1.20.5.1150">
    <property type="entry name" value="Ribosomal protein S8"/>
    <property type="match status" value="1"/>
</dbReference>
<dbReference type="PROSITE" id="PS01181">
    <property type="entry name" value="RIBOSOMAL_S21"/>
    <property type="match status" value="1"/>
</dbReference>
<dbReference type="InterPro" id="IPR038380">
    <property type="entry name" value="Ribosomal_bS21_sf"/>
</dbReference>
<name>M1V3Q2_CYAM1</name>
<evidence type="ECO:0000256" key="2">
    <source>
        <dbReference type="ARBA" id="ARBA00022980"/>
    </source>
</evidence>
<evidence type="ECO:0000313" key="6">
    <source>
        <dbReference type="Proteomes" id="UP000007014"/>
    </source>
</evidence>
<keyword evidence="3" id="KW-0687">Ribonucleoprotein</keyword>
<dbReference type="GeneID" id="16992243"/>
<dbReference type="Pfam" id="PF01165">
    <property type="entry name" value="Ribosomal_S21"/>
    <property type="match status" value="1"/>
</dbReference>
<evidence type="ECO:0000256" key="4">
    <source>
        <dbReference type="SAM" id="MobiDB-lite"/>
    </source>
</evidence>
<feature type="compositionally biased region" description="Basic residues" evidence="4">
    <location>
        <begin position="87"/>
        <end position="98"/>
    </location>
</feature>
<gene>
    <name evidence="5" type="ORF">CYME_CMB032C</name>
</gene>
<proteinExistence type="inferred from homology"/>
<dbReference type="Proteomes" id="UP000007014">
    <property type="component" value="Chromosome 2"/>
</dbReference>
<evidence type="ECO:0000313" key="5">
    <source>
        <dbReference type="EMBL" id="BAM78855.1"/>
    </source>
</evidence>
<dbReference type="OrthoDB" id="785538at2759"/>
<evidence type="ECO:0000256" key="1">
    <source>
        <dbReference type="ARBA" id="ARBA00006640"/>
    </source>
</evidence>
<dbReference type="RefSeq" id="XP_005535141.1">
    <property type="nucleotide sequence ID" value="XM_005535084.1"/>
</dbReference>
<dbReference type="EMBL" id="AP006484">
    <property type="protein sequence ID" value="BAM78855.1"/>
    <property type="molecule type" value="Genomic_DNA"/>
</dbReference>
<reference evidence="5 6" key="2">
    <citation type="journal article" date="2007" name="BMC Biol.">
        <title>A 100%-complete sequence reveals unusually simple genomic features in the hot-spring red alga Cyanidioschyzon merolae.</title>
        <authorList>
            <person name="Nozaki H."/>
            <person name="Takano H."/>
            <person name="Misumi O."/>
            <person name="Terasawa K."/>
            <person name="Matsuzaki M."/>
            <person name="Maruyama S."/>
            <person name="Nishida K."/>
            <person name="Yagisawa F."/>
            <person name="Yoshida Y."/>
            <person name="Fujiwara T."/>
            <person name="Takio S."/>
            <person name="Tamura K."/>
            <person name="Chung S.J."/>
            <person name="Nakamura S."/>
            <person name="Kuroiwa H."/>
            <person name="Tanaka K."/>
            <person name="Sato N."/>
            <person name="Kuroiwa T."/>
        </authorList>
    </citation>
    <scope>NUCLEOTIDE SEQUENCE [LARGE SCALE GENOMIC DNA]</scope>
    <source>
        <strain evidence="5 6">10D</strain>
    </source>
</reference>
<accession>M1V3Q2</accession>
<reference evidence="5 6" key="1">
    <citation type="journal article" date="2004" name="Nature">
        <title>Genome sequence of the ultrasmall unicellular red alga Cyanidioschyzon merolae 10D.</title>
        <authorList>
            <person name="Matsuzaki M."/>
            <person name="Misumi O."/>
            <person name="Shin-i T."/>
            <person name="Maruyama S."/>
            <person name="Takahara M."/>
            <person name="Miyagishima S."/>
            <person name="Mori T."/>
            <person name="Nishida K."/>
            <person name="Yagisawa F."/>
            <person name="Nishida K."/>
            <person name="Yoshida Y."/>
            <person name="Nishimura Y."/>
            <person name="Nakao S."/>
            <person name="Kobayashi T."/>
            <person name="Momoyama Y."/>
            <person name="Higashiyama T."/>
            <person name="Minoda A."/>
            <person name="Sano M."/>
            <person name="Nomoto H."/>
            <person name="Oishi K."/>
            <person name="Hayashi H."/>
            <person name="Ohta F."/>
            <person name="Nishizaka S."/>
            <person name="Haga S."/>
            <person name="Miura S."/>
            <person name="Morishita T."/>
            <person name="Kabeya Y."/>
            <person name="Terasawa K."/>
            <person name="Suzuki Y."/>
            <person name="Ishii Y."/>
            <person name="Asakawa S."/>
            <person name="Takano H."/>
            <person name="Ohta N."/>
            <person name="Kuroiwa H."/>
            <person name="Tanaka K."/>
            <person name="Shimizu N."/>
            <person name="Sugano S."/>
            <person name="Sato N."/>
            <person name="Nozaki H."/>
            <person name="Ogasawara N."/>
            <person name="Kohara Y."/>
            <person name="Kuroiwa T."/>
        </authorList>
    </citation>
    <scope>NUCLEOTIDE SEQUENCE [LARGE SCALE GENOMIC DNA]</scope>
    <source>
        <strain evidence="5 6">10D</strain>
    </source>
</reference>
<dbReference type="Gramene" id="CMB032CT">
    <property type="protein sequence ID" value="CMB032CT"/>
    <property type="gene ID" value="CMB032C"/>
</dbReference>
<keyword evidence="2 5" id="KW-0689">Ribosomal protein</keyword>
<dbReference type="GO" id="GO:1990904">
    <property type="term" value="C:ribonucleoprotein complex"/>
    <property type="evidence" value="ECO:0007669"/>
    <property type="project" value="UniProtKB-KW"/>
</dbReference>
<dbReference type="PANTHER" id="PTHR21109">
    <property type="entry name" value="MITOCHONDRIAL 28S RIBOSOMAL PROTEIN S21"/>
    <property type="match status" value="1"/>
</dbReference>
<dbReference type="AlphaFoldDB" id="M1V3Q2"/>
<dbReference type="KEGG" id="cme:CYME_CMB032C"/>
<feature type="region of interest" description="Disordered" evidence="4">
    <location>
        <begin position="85"/>
        <end position="106"/>
    </location>
</feature>